<feature type="transmembrane region" description="Helical" evidence="2">
    <location>
        <begin position="534"/>
        <end position="555"/>
    </location>
</feature>
<proteinExistence type="predicted"/>
<dbReference type="Proteomes" id="UP001153954">
    <property type="component" value="Unassembled WGS sequence"/>
</dbReference>
<gene>
    <name evidence="4" type="ORF">EEDITHA_LOCUS17995</name>
</gene>
<evidence type="ECO:0000313" key="4">
    <source>
        <dbReference type="EMBL" id="CAH2103493.1"/>
    </source>
</evidence>
<keyword evidence="2" id="KW-0472">Membrane</keyword>
<keyword evidence="2" id="KW-0812">Transmembrane</keyword>
<feature type="chain" id="PRO_5044021097" evidence="3">
    <location>
        <begin position="18"/>
        <end position="558"/>
    </location>
</feature>
<reference evidence="4" key="1">
    <citation type="submission" date="2022-03" db="EMBL/GenBank/DDBJ databases">
        <authorList>
            <person name="Tunstrom K."/>
        </authorList>
    </citation>
    <scope>NUCLEOTIDE SEQUENCE</scope>
</reference>
<evidence type="ECO:0000256" key="3">
    <source>
        <dbReference type="SAM" id="SignalP"/>
    </source>
</evidence>
<evidence type="ECO:0000256" key="2">
    <source>
        <dbReference type="SAM" id="Phobius"/>
    </source>
</evidence>
<accession>A0AAU9UWG5</accession>
<evidence type="ECO:0000256" key="1">
    <source>
        <dbReference type="SAM" id="MobiDB-lite"/>
    </source>
</evidence>
<keyword evidence="2" id="KW-1133">Transmembrane helix</keyword>
<name>A0AAU9UWG5_EUPED</name>
<keyword evidence="5" id="KW-1185">Reference proteome</keyword>
<organism evidence="4 5">
    <name type="scientific">Euphydryas editha</name>
    <name type="common">Edith's checkerspot</name>
    <dbReference type="NCBI Taxonomy" id="104508"/>
    <lineage>
        <taxon>Eukaryota</taxon>
        <taxon>Metazoa</taxon>
        <taxon>Ecdysozoa</taxon>
        <taxon>Arthropoda</taxon>
        <taxon>Hexapoda</taxon>
        <taxon>Insecta</taxon>
        <taxon>Pterygota</taxon>
        <taxon>Neoptera</taxon>
        <taxon>Endopterygota</taxon>
        <taxon>Lepidoptera</taxon>
        <taxon>Glossata</taxon>
        <taxon>Ditrysia</taxon>
        <taxon>Papilionoidea</taxon>
        <taxon>Nymphalidae</taxon>
        <taxon>Nymphalinae</taxon>
        <taxon>Euphydryas</taxon>
    </lineage>
</organism>
<comment type="caution">
    <text evidence="4">The sequence shown here is derived from an EMBL/GenBank/DDBJ whole genome shotgun (WGS) entry which is preliminary data.</text>
</comment>
<feature type="region of interest" description="Disordered" evidence="1">
    <location>
        <begin position="63"/>
        <end position="87"/>
    </location>
</feature>
<protein>
    <submittedName>
        <fullName evidence="4">Uncharacterized protein</fullName>
    </submittedName>
</protein>
<dbReference type="EMBL" id="CAKOGL010000026">
    <property type="protein sequence ID" value="CAH2103493.1"/>
    <property type="molecule type" value="Genomic_DNA"/>
</dbReference>
<feature type="compositionally biased region" description="Basic and acidic residues" evidence="1">
    <location>
        <begin position="63"/>
        <end position="80"/>
    </location>
</feature>
<sequence length="558" mass="64899">MKRHSVSLLIILVATEAARYGDYSGARMPHYGIEYDNKDPAPLTDEYSDHSPDAAVSFDYKYEEEPRGDKIDTQEPDSWHKTSKKRKTPLKAIEMDENEQEIIPKLKSNFRIQQHRTRNKDLHKKSGKRRYYSDINRNGDVDHVHDRNEYKLNKDRSREEDKIYLDNFDLRDTTRKLARRKPRDRTIRQEKLDEMGDDLLGFKEKESDDDTTVIVYEKERRMQTTEKIPRISIPGIKGKQTNNQEYDEYYDMKRVHNLKNKLPLLFRQTKASTTMTESPEMRHFQDLIYRRANIPEKVPSSTSTTPTGSTTLSTLVFAVTRTSTITEASTLKSSAELSLAEKSRQSILKKAQRKESLKNVTWTTKPPVLMHVTKKMHTLVMVEPQKHEPEFRARAVFDDSPERLARAKRLMRRKLVSGARSIQELIDNWDEMVCDYIDVSLLDNDVGHHVPSQFKIMLLKVVTVTSVAERELRALLGHRQRKEVSSPAGALPTTFPPNAVDPAFEDEWKTFIQNKSMSLKQTTIVSVILIINYLYGYGYSKFIILNFEVFVYLFISQP</sequence>
<dbReference type="AlphaFoldDB" id="A0AAU9UWG5"/>
<feature type="signal peptide" evidence="3">
    <location>
        <begin position="1"/>
        <end position="17"/>
    </location>
</feature>
<evidence type="ECO:0000313" key="5">
    <source>
        <dbReference type="Proteomes" id="UP001153954"/>
    </source>
</evidence>
<keyword evidence="3" id="KW-0732">Signal</keyword>